<dbReference type="STRING" id="29529.SAMN04488122_1810"/>
<dbReference type="AlphaFoldDB" id="A0A1I0QWL6"/>
<dbReference type="Proteomes" id="UP000199310">
    <property type="component" value="Unassembled WGS sequence"/>
</dbReference>
<dbReference type="NCBIfam" id="NF033196">
    <property type="entry name" value="c_type_nonphoto"/>
    <property type="match status" value="1"/>
</dbReference>
<evidence type="ECO:0000256" key="2">
    <source>
        <dbReference type="ARBA" id="ARBA00015978"/>
    </source>
</evidence>
<feature type="chain" id="PRO_5011492261" description="Photosynthetic reaction center cytochrome c subunit" evidence="10">
    <location>
        <begin position="24"/>
        <end position="139"/>
    </location>
</feature>
<evidence type="ECO:0000256" key="5">
    <source>
        <dbReference type="ARBA" id="ARBA00022617"/>
    </source>
</evidence>
<evidence type="ECO:0000256" key="10">
    <source>
        <dbReference type="SAM" id="SignalP"/>
    </source>
</evidence>
<feature type="region of interest" description="Disordered" evidence="9">
    <location>
        <begin position="120"/>
        <end position="139"/>
    </location>
</feature>
<feature type="compositionally biased region" description="Low complexity" evidence="9">
    <location>
        <begin position="128"/>
        <end position="139"/>
    </location>
</feature>
<dbReference type="GO" id="GO:0009055">
    <property type="term" value="F:electron transfer activity"/>
    <property type="evidence" value="ECO:0007669"/>
    <property type="project" value="InterPro"/>
</dbReference>
<dbReference type="InterPro" id="IPR036280">
    <property type="entry name" value="Multihaem_cyt_sf"/>
</dbReference>
<feature type="signal peptide" evidence="10">
    <location>
        <begin position="1"/>
        <end position="23"/>
    </location>
</feature>
<dbReference type="GO" id="GO:0030077">
    <property type="term" value="C:plasma membrane light-harvesting complex"/>
    <property type="evidence" value="ECO:0007669"/>
    <property type="project" value="InterPro"/>
</dbReference>
<keyword evidence="12" id="KW-1185">Reference proteome</keyword>
<evidence type="ECO:0000256" key="1">
    <source>
        <dbReference type="ARBA" id="ARBA00003196"/>
    </source>
</evidence>
<evidence type="ECO:0000256" key="6">
    <source>
        <dbReference type="ARBA" id="ARBA00022723"/>
    </source>
</evidence>
<dbReference type="GO" id="GO:0005506">
    <property type="term" value="F:iron ion binding"/>
    <property type="evidence" value="ECO:0007669"/>
    <property type="project" value="InterPro"/>
</dbReference>
<dbReference type="Pfam" id="PF02276">
    <property type="entry name" value="CytoC_RC"/>
    <property type="match status" value="1"/>
</dbReference>
<evidence type="ECO:0000256" key="9">
    <source>
        <dbReference type="SAM" id="MobiDB-lite"/>
    </source>
</evidence>
<keyword evidence="8" id="KW-0408">Iron</keyword>
<evidence type="ECO:0000256" key="3">
    <source>
        <dbReference type="ARBA" id="ARBA00022448"/>
    </source>
</evidence>
<dbReference type="Gene3D" id="1.10.468.10">
    <property type="entry name" value="Photosynthetic Reaction Center, subunit C, domain 2"/>
    <property type="match status" value="1"/>
</dbReference>
<keyword evidence="3" id="KW-0813">Transport</keyword>
<name>A0A1I0QWL6_9BACT</name>
<keyword evidence="10" id="KW-0732">Signal</keyword>
<evidence type="ECO:0000256" key="8">
    <source>
        <dbReference type="ARBA" id="ARBA00023004"/>
    </source>
</evidence>
<dbReference type="GO" id="GO:0020037">
    <property type="term" value="F:heme binding"/>
    <property type="evidence" value="ECO:0007669"/>
    <property type="project" value="InterPro"/>
</dbReference>
<organism evidence="11 12">
    <name type="scientific">Chitinophaga arvensicola</name>
    <dbReference type="NCBI Taxonomy" id="29529"/>
    <lineage>
        <taxon>Bacteria</taxon>
        <taxon>Pseudomonadati</taxon>
        <taxon>Bacteroidota</taxon>
        <taxon>Chitinophagia</taxon>
        <taxon>Chitinophagales</taxon>
        <taxon>Chitinophagaceae</taxon>
        <taxon>Chitinophaga</taxon>
    </lineage>
</organism>
<dbReference type="InterPro" id="IPR003158">
    <property type="entry name" value="Photosyn_RC_cyt_c-su"/>
</dbReference>
<keyword evidence="6" id="KW-0479">Metal-binding</keyword>
<proteinExistence type="predicted"/>
<protein>
    <recommendedName>
        <fullName evidence="2">Photosynthetic reaction center cytochrome c subunit</fullName>
    </recommendedName>
</protein>
<dbReference type="RefSeq" id="WP_089893374.1">
    <property type="nucleotide sequence ID" value="NZ_FOJG01000001.1"/>
</dbReference>
<sequence>MKIRKSFIVVAALMAAGTLCSLALPQEPEKATNLKVLPKNISHEELITVMRGFNAALGVKCNYCHEPRKDDPKKLDFASDANEHKGTAREMLKMTKRINKKFFKGSEVMAVTCYTCHHGNEEPKTKPDAAPAPAGAPAK</sequence>
<keyword evidence="4" id="KW-0602">Photosynthesis</keyword>
<evidence type="ECO:0000313" key="11">
    <source>
        <dbReference type="EMBL" id="SEW31853.1"/>
    </source>
</evidence>
<dbReference type="InterPro" id="IPR023119">
    <property type="entry name" value="Multihaem_cyt_PRC_cyt_su-like"/>
</dbReference>
<comment type="function">
    <text evidence="1">The reaction center of purple bacteria contains a tightly bound cytochrome molecule which re-reduces the photo oxidized primary electron donor.</text>
</comment>
<dbReference type="OrthoDB" id="951235at2"/>
<evidence type="ECO:0000313" key="12">
    <source>
        <dbReference type="Proteomes" id="UP000199310"/>
    </source>
</evidence>
<dbReference type="GO" id="GO:0019684">
    <property type="term" value="P:photosynthesis, light reaction"/>
    <property type="evidence" value="ECO:0007669"/>
    <property type="project" value="InterPro"/>
</dbReference>
<reference evidence="12" key="1">
    <citation type="submission" date="2016-10" db="EMBL/GenBank/DDBJ databases">
        <authorList>
            <person name="Varghese N."/>
            <person name="Submissions S."/>
        </authorList>
    </citation>
    <scope>NUCLEOTIDE SEQUENCE [LARGE SCALE GENOMIC DNA]</scope>
    <source>
        <strain evidence="12">DSM 3695</strain>
    </source>
</reference>
<evidence type="ECO:0000256" key="4">
    <source>
        <dbReference type="ARBA" id="ARBA00022531"/>
    </source>
</evidence>
<evidence type="ECO:0000256" key="7">
    <source>
        <dbReference type="ARBA" id="ARBA00022982"/>
    </source>
</evidence>
<dbReference type="SUPFAM" id="SSF48695">
    <property type="entry name" value="Multiheme cytochromes"/>
    <property type="match status" value="1"/>
</dbReference>
<gene>
    <name evidence="11" type="ORF">SAMN04488122_1810</name>
</gene>
<accession>A0A1I0QWL6</accession>
<dbReference type="EMBL" id="FOJG01000001">
    <property type="protein sequence ID" value="SEW31853.1"/>
    <property type="molecule type" value="Genomic_DNA"/>
</dbReference>
<keyword evidence="7" id="KW-0249">Electron transport</keyword>
<keyword evidence="5" id="KW-0349">Heme</keyword>